<accession>A0A402DI03</accession>
<gene>
    <name evidence="1" type="ORF">MiAbB_03777</name>
</gene>
<proteinExistence type="predicted"/>
<dbReference type="Proteomes" id="UP000289660">
    <property type="component" value="Unassembled WGS sequence"/>
</dbReference>
<organism evidence="1 2">
    <name type="scientific">Microcystis aeruginosa NIES-4285</name>
    <dbReference type="NCBI Taxonomy" id="2497681"/>
    <lineage>
        <taxon>Bacteria</taxon>
        <taxon>Bacillati</taxon>
        <taxon>Cyanobacteriota</taxon>
        <taxon>Cyanophyceae</taxon>
        <taxon>Oscillatoriophycideae</taxon>
        <taxon>Chroococcales</taxon>
        <taxon>Microcystaceae</taxon>
        <taxon>Microcystis</taxon>
    </lineage>
</organism>
<name>A0A402DI03_MICAE</name>
<sequence>MTWALQKISIPAQVQGNQVTLAVAQGTVVLTDIGHGSVAGLPKESWGVLINWRTKAWVFGYEGADGSTLGLNVDKNGNLHPSGVGTVTEIKYTA</sequence>
<dbReference type="AlphaFoldDB" id="A0A402DI03"/>
<dbReference type="RefSeq" id="WP_130758056.1">
    <property type="nucleotide sequence ID" value="NZ_BIFY01000090.1"/>
</dbReference>
<protein>
    <submittedName>
        <fullName evidence="1">Uncharacterized protein</fullName>
    </submittedName>
</protein>
<reference evidence="2" key="1">
    <citation type="submission" date="2018-12" db="EMBL/GenBank/DDBJ databases">
        <title>Genome sequence of Microcystis aeruginosa NIES-4285.</title>
        <authorList>
            <person name="Tanabe Y."/>
        </authorList>
    </citation>
    <scope>NUCLEOTIDE SEQUENCE [LARGE SCALE GENOMIC DNA]</scope>
    <source>
        <strain evidence="2">NIES-4285</strain>
    </source>
</reference>
<dbReference type="EMBL" id="BIFY01000090">
    <property type="protein sequence ID" value="GCE61836.1"/>
    <property type="molecule type" value="Genomic_DNA"/>
</dbReference>
<comment type="caution">
    <text evidence="1">The sequence shown here is derived from an EMBL/GenBank/DDBJ whole genome shotgun (WGS) entry which is preliminary data.</text>
</comment>
<evidence type="ECO:0000313" key="2">
    <source>
        <dbReference type="Proteomes" id="UP000289660"/>
    </source>
</evidence>
<evidence type="ECO:0000313" key="1">
    <source>
        <dbReference type="EMBL" id="GCE61836.1"/>
    </source>
</evidence>